<name>A0A9X3CJ67_9VIBR</name>
<reference evidence="1" key="1">
    <citation type="submission" date="2022-02" db="EMBL/GenBank/DDBJ databases">
        <title>Vibrio sp. nov, a new bacterium isolated from seawater.</title>
        <authorList>
            <person name="Yuan Y."/>
        </authorList>
    </citation>
    <scope>NUCLEOTIDE SEQUENCE</scope>
    <source>
        <strain evidence="1">ZSDZ65</strain>
    </source>
</reference>
<accession>A0A9X3CJ67</accession>
<proteinExistence type="predicted"/>
<protein>
    <submittedName>
        <fullName evidence="1">Uncharacterized protein</fullName>
    </submittedName>
</protein>
<gene>
    <name evidence="1" type="ORF">MD535_00100</name>
</gene>
<dbReference type="RefSeq" id="WP_265672857.1">
    <property type="nucleotide sequence ID" value="NZ_JAKRRY010000001.1"/>
</dbReference>
<sequence length="243" mass="27480">MDIDWQAIASVAAVLALLLSQLPPISSMIRNGNLIIERGSFVSLTTGFGTPNMAIYVVLKNAGGRLVNIQKLRINVKTDHNNSFSLDGAAYYLMPTDTTNVHFNPVEIKSGEIWNYNVNFYELWGRTMMRDVRKLSSTIREDIQSDLMRAHAEERLGSAKASDVEHLHHIFEKNFKWLAGEYEATIEAIDRDDNVLALTTFEFTIFESESEELLNHKSEYKYGYGVCLPNSSKQSPLVIQLKS</sequence>
<dbReference type="AlphaFoldDB" id="A0A9X3CJ67"/>
<comment type="caution">
    <text evidence="1">The sequence shown here is derived from an EMBL/GenBank/DDBJ whole genome shotgun (WGS) entry which is preliminary data.</text>
</comment>
<dbReference type="EMBL" id="JAKRRY010000001">
    <property type="protein sequence ID" value="MCW8344427.1"/>
    <property type="molecule type" value="Genomic_DNA"/>
</dbReference>
<organism evidence="1 2">
    <name type="scientific">Vibrio qingdaonensis</name>
    <dbReference type="NCBI Taxonomy" id="2829491"/>
    <lineage>
        <taxon>Bacteria</taxon>
        <taxon>Pseudomonadati</taxon>
        <taxon>Pseudomonadota</taxon>
        <taxon>Gammaproteobacteria</taxon>
        <taxon>Vibrionales</taxon>
        <taxon>Vibrionaceae</taxon>
        <taxon>Vibrio</taxon>
    </lineage>
</organism>
<evidence type="ECO:0000313" key="2">
    <source>
        <dbReference type="Proteomes" id="UP001155587"/>
    </source>
</evidence>
<keyword evidence="2" id="KW-1185">Reference proteome</keyword>
<dbReference type="Proteomes" id="UP001155587">
    <property type="component" value="Unassembled WGS sequence"/>
</dbReference>
<evidence type="ECO:0000313" key="1">
    <source>
        <dbReference type="EMBL" id="MCW8344427.1"/>
    </source>
</evidence>